<dbReference type="GO" id="GO:0005634">
    <property type="term" value="C:nucleus"/>
    <property type="evidence" value="ECO:0007669"/>
    <property type="project" value="TreeGrafter"/>
</dbReference>
<evidence type="ECO:0000256" key="1">
    <source>
        <dbReference type="SAM" id="MobiDB-lite"/>
    </source>
</evidence>
<dbReference type="Proteomes" id="UP001164286">
    <property type="component" value="Unassembled WGS sequence"/>
</dbReference>
<dbReference type="InterPro" id="IPR036915">
    <property type="entry name" value="Cyclin-like_sf"/>
</dbReference>
<evidence type="ECO:0008006" key="4">
    <source>
        <dbReference type="Google" id="ProtNLM"/>
    </source>
</evidence>
<dbReference type="InterPro" id="IPR013922">
    <property type="entry name" value="Cyclin_PHO80-like"/>
</dbReference>
<accession>A0AA38HAN6</accession>
<feature type="compositionally biased region" description="Low complexity" evidence="1">
    <location>
        <begin position="356"/>
        <end position="369"/>
    </location>
</feature>
<dbReference type="AlphaFoldDB" id="A0AA38HAN6"/>
<reference evidence="2" key="1">
    <citation type="journal article" date="2022" name="G3 (Bethesda)">
        <title>High quality genome of the basidiomycete yeast Dioszegia hungarica PDD-24b-2 isolated from cloud water.</title>
        <authorList>
            <person name="Jarrige D."/>
            <person name="Haridas S."/>
            <person name="Bleykasten-Grosshans C."/>
            <person name="Joly M."/>
            <person name="Nadalig T."/>
            <person name="Sancelme M."/>
            <person name="Vuilleumier S."/>
            <person name="Grigoriev I.V."/>
            <person name="Amato P."/>
            <person name="Bringel F."/>
        </authorList>
    </citation>
    <scope>NUCLEOTIDE SEQUENCE</scope>
    <source>
        <strain evidence="2">PDD-24b-2</strain>
    </source>
</reference>
<proteinExistence type="predicted"/>
<sequence>MATGGQQAEDYHPYYPSSAFLPPSHVGGSDQGLGSGLAAAPEIVPKRQVDMNFAQKGEQASLPGIDTPLAVYAAQMVVWLWFGKVRPSFHFSSPGPIGSGRPSDTFDINHDAFEYPRHPSNPLHPLQVAPSPDFTHCVNRLLRITGVSHSVVLVALLYIYRLKRKYSIDAGPGTEMRPFIASIILSNKYLDDNTYTNHTWAELTGLTVAEIGRMEIEFLRGLEYKLCVHKSDYDTWRQLLDGFIASRQHQGIFRSRFDPVINHSAPPYHSLTPSSAEVPSTPYVPSPAEPRARSVSPTTYNHDDQGQYVTPGYGYTRKRSAVDAHDGEEDPAEAYESQRRPTRRTNAYNPNLPMPQSLNSGLNRSSSLSRQGHRLAPMLGQHGRRGSTSGDFNTAVWMNDADLRHQAQTHAAQMSSAGFLPAIGQQTEHARWDSLVAPYDQDLQIQSIPPQHLIYYSIAADPHPGQDGRPRKAILRQQQPYPCTYTTNGQPYTMTQPDPVQPRLVWRGRHETAAASPTAILGPTLFNPASTYYPTGQPYGSYPVPTPFPAMQPYAYHPGQAVEPLPGQFANAGPPGYTYNPNMYPAPPPLEYQPVPSQVREYAIPSYNPASNPNRWSTVSEETAYQHMHGIGGSIHAAQSGEPWRTRSEWSSPLPRYEGWRG</sequence>
<dbReference type="Gene3D" id="1.10.472.10">
    <property type="entry name" value="Cyclin-like"/>
    <property type="match status" value="1"/>
</dbReference>
<dbReference type="Pfam" id="PF08613">
    <property type="entry name" value="Cyclin"/>
    <property type="match status" value="1"/>
</dbReference>
<keyword evidence="3" id="KW-1185">Reference proteome</keyword>
<dbReference type="SUPFAM" id="SSF47954">
    <property type="entry name" value="Cyclin-like"/>
    <property type="match status" value="1"/>
</dbReference>
<protein>
    <recommendedName>
        <fullName evidence="4">Cyclin-like protein</fullName>
    </recommendedName>
</protein>
<feature type="region of interest" description="Disordered" evidence="1">
    <location>
        <begin position="271"/>
        <end position="369"/>
    </location>
</feature>
<comment type="caution">
    <text evidence="2">The sequence shown here is derived from an EMBL/GenBank/DDBJ whole genome shotgun (WGS) entry which is preliminary data.</text>
</comment>
<evidence type="ECO:0000313" key="2">
    <source>
        <dbReference type="EMBL" id="KAI9635869.1"/>
    </source>
</evidence>
<dbReference type="EMBL" id="JAKWFO010000005">
    <property type="protein sequence ID" value="KAI9635869.1"/>
    <property type="molecule type" value="Genomic_DNA"/>
</dbReference>
<dbReference type="CDD" id="cd20557">
    <property type="entry name" value="CYCLIN_ScPCL1-like"/>
    <property type="match status" value="1"/>
</dbReference>
<dbReference type="GO" id="GO:0000307">
    <property type="term" value="C:cyclin-dependent protein kinase holoenzyme complex"/>
    <property type="evidence" value="ECO:0007669"/>
    <property type="project" value="TreeGrafter"/>
</dbReference>
<feature type="region of interest" description="Disordered" evidence="1">
    <location>
        <begin position="638"/>
        <end position="662"/>
    </location>
</feature>
<dbReference type="PANTHER" id="PTHR15615">
    <property type="match status" value="1"/>
</dbReference>
<dbReference type="GeneID" id="77726436"/>
<evidence type="ECO:0000313" key="3">
    <source>
        <dbReference type="Proteomes" id="UP001164286"/>
    </source>
</evidence>
<organism evidence="2 3">
    <name type="scientific">Dioszegia hungarica</name>
    <dbReference type="NCBI Taxonomy" id="4972"/>
    <lineage>
        <taxon>Eukaryota</taxon>
        <taxon>Fungi</taxon>
        <taxon>Dikarya</taxon>
        <taxon>Basidiomycota</taxon>
        <taxon>Agaricomycotina</taxon>
        <taxon>Tremellomycetes</taxon>
        <taxon>Tremellales</taxon>
        <taxon>Bulleribasidiaceae</taxon>
        <taxon>Dioszegia</taxon>
    </lineage>
</organism>
<dbReference type="PANTHER" id="PTHR15615:SF27">
    <property type="entry name" value="PHO85 CYCLIN CLG1"/>
    <property type="match status" value="1"/>
</dbReference>
<gene>
    <name evidence="2" type="ORF">MKK02DRAFT_26663</name>
</gene>
<dbReference type="RefSeq" id="XP_052945646.1">
    <property type="nucleotide sequence ID" value="XM_053087235.1"/>
</dbReference>
<name>A0AA38HAN6_9TREE</name>
<dbReference type="GO" id="GO:0019901">
    <property type="term" value="F:protein kinase binding"/>
    <property type="evidence" value="ECO:0007669"/>
    <property type="project" value="InterPro"/>
</dbReference>
<dbReference type="GO" id="GO:0016538">
    <property type="term" value="F:cyclin-dependent protein serine/threonine kinase regulator activity"/>
    <property type="evidence" value="ECO:0007669"/>
    <property type="project" value="TreeGrafter"/>
</dbReference>